<feature type="compositionally biased region" description="Low complexity" evidence="2">
    <location>
        <begin position="896"/>
        <end position="905"/>
    </location>
</feature>
<evidence type="ECO:0000313" key="4">
    <source>
        <dbReference type="Proteomes" id="UP001189429"/>
    </source>
</evidence>
<feature type="region of interest" description="Disordered" evidence="2">
    <location>
        <begin position="1106"/>
        <end position="1134"/>
    </location>
</feature>
<feature type="region of interest" description="Disordered" evidence="2">
    <location>
        <begin position="1063"/>
        <end position="1091"/>
    </location>
</feature>
<evidence type="ECO:0000256" key="1">
    <source>
        <dbReference type="SAM" id="Coils"/>
    </source>
</evidence>
<feature type="compositionally biased region" description="Low complexity" evidence="2">
    <location>
        <begin position="927"/>
        <end position="941"/>
    </location>
</feature>
<feature type="region of interest" description="Disordered" evidence="2">
    <location>
        <begin position="330"/>
        <end position="422"/>
    </location>
</feature>
<feature type="region of interest" description="Disordered" evidence="2">
    <location>
        <begin position="1205"/>
        <end position="1634"/>
    </location>
</feature>
<evidence type="ECO:0000313" key="3">
    <source>
        <dbReference type="EMBL" id="CAK0846526.1"/>
    </source>
</evidence>
<feature type="compositionally biased region" description="Low complexity" evidence="2">
    <location>
        <begin position="1482"/>
        <end position="1575"/>
    </location>
</feature>
<feature type="compositionally biased region" description="Low complexity" evidence="2">
    <location>
        <begin position="1075"/>
        <end position="1091"/>
    </location>
</feature>
<feature type="compositionally biased region" description="Basic and acidic residues" evidence="2">
    <location>
        <begin position="1584"/>
        <end position="1595"/>
    </location>
</feature>
<dbReference type="EMBL" id="CAUYUJ010014829">
    <property type="protein sequence ID" value="CAK0846526.1"/>
    <property type="molecule type" value="Genomic_DNA"/>
</dbReference>
<feature type="region of interest" description="Disordered" evidence="2">
    <location>
        <begin position="756"/>
        <end position="948"/>
    </location>
</feature>
<accession>A0ABN9TKM5</accession>
<feature type="coiled-coil region" evidence="1">
    <location>
        <begin position="594"/>
        <end position="683"/>
    </location>
</feature>
<evidence type="ECO:0000256" key="2">
    <source>
        <dbReference type="SAM" id="MobiDB-lite"/>
    </source>
</evidence>
<gene>
    <name evidence="3" type="ORF">PCOR1329_LOCUS39997</name>
</gene>
<dbReference type="Proteomes" id="UP001189429">
    <property type="component" value="Unassembled WGS sequence"/>
</dbReference>
<organism evidence="3 4">
    <name type="scientific">Prorocentrum cordatum</name>
    <dbReference type="NCBI Taxonomy" id="2364126"/>
    <lineage>
        <taxon>Eukaryota</taxon>
        <taxon>Sar</taxon>
        <taxon>Alveolata</taxon>
        <taxon>Dinophyceae</taxon>
        <taxon>Prorocentrales</taxon>
        <taxon>Prorocentraceae</taxon>
        <taxon>Prorocentrum</taxon>
    </lineage>
</organism>
<keyword evidence="1" id="KW-0175">Coiled coil</keyword>
<protein>
    <submittedName>
        <fullName evidence="3">Uncharacterized protein</fullName>
    </submittedName>
</protein>
<feature type="compositionally biased region" description="Low complexity" evidence="2">
    <location>
        <begin position="1407"/>
        <end position="1438"/>
    </location>
</feature>
<proteinExistence type="predicted"/>
<feature type="region of interest" description="Disordered" evidence="2">
    <location>
        <begin position="994"/>
        <end position="1022"/>
    </location>
</feature>
<comment type="caution">
    <text evidence="3">The sequence shown here is derived from an EMBL/GenBank/DDBJ whole genome shotgun (WGS) entry which is preliminary data.</text>
</comment>
<feature type="compositionally biased region" description="Pro residues" evidence="2">
    <location>
        <begin position="884"/>
        <end position="895"/>
    </location>
</feature>
<sequence length="1634" mass="167586">MATTGTAVALMLHQIMEWAFVRYGFGIGLVGTPDLDMYKENYRTSSPGVGIVQMAGRLWALADFAACGAGAPVPRDVLVPFPAIAAVLAAAPGAAVAPKGRSQTDSQVPVVVLATGVAPHGWGWRSVEDLTGLQAWGGAFGAGAPSGPSLAGVAARRQVAMLATGHSVFVALVADSEVSQLRREFRGSDVCILSVVRSAVGRERPWSFVVADRAEEQIYDFGVKPPRSAKWRATCQQRDGGPVLHSEVWKSSRRLQDSDFGVGELETSSRIVETLGTVDQVDFYNLAGVEANAKLPLDEVQALLGGGRAPSIVRSGLLDQVAKELERSTDIKKTARKLREKQAAQARNGGKSHPSPFGKGMPTSLTDPFDGNDPWAAGRGKRWGDEHEHQPAAKTSEITESEGDDMSGTATPTGLGPPGLMLDTYGALVEADLQTDSSDSPHVSQPGAGAAPRCLHFMFVVIYHGRWTSFQAASARRWQFESGCSRWASQGHSRNLAGSVHMGTGRSRAEESQRQLRVLTEAGQQSQLASDRLRAQVEALQASRGAAEHAEEVRQQAVDVLEGQVHLLQRENGRLLSEVESLRGREATQDESGRRAWQLERQSLQEEIDRLKRQRVDDDIARRQVQEEWNGLREKLRRDEDERAQVRSSFELRASFDPSLRELQDLEAVLMEQEEDALGVQAALSQPRRRGPETAARARLAEETRRLRHRIGEFAARQYSPGLSSLGDVPGDWAGGLELGGFADLVDLPGLAELPTAPSAAGSRQQQGSAPAHAPSLSSWRSPAGVQPQRAQPAPLLVGPPATPSASPPAHVMSMPAQRPGVLADDSAKGAGAQHDACVRGASKAVGSAERPLRFDGVLAENSDESSRGRGLLCVRGGDAAPAQPAPLPKEPPAAPSARPSAQAPPARPDDEVLEDDSAERAEGQPGACVRGGAAQAAGAADRPLRPDGAIVEVFEGRSRERDLFGALDGYIDPAAGEVDRPFEGMLAEDCGKNAREQQPAASPADSRAGCPTPATGAAERPLTCTLTEVSVESVGEQQPGASLAGARCGAATLAVGAAERPFDGTLEEHPPGASPASTRSGAAAAAGAAGPARHQIADLFAEDAVECSQEHQPGASSASARDDGSAAAASAAGRQVDDLLVEGSVESVGERQLGASPGSSRDDGVALAAGRQIEDVFADQPSEHADPQPAADFVGASASPLASAKGAASSCGPAASPRPPAGGAGPAFGTSGGGVAELARQRPLQDMFGDDSDGDDAAAAALATASAALSQAPGRQPTPKGDVAAGFLGEIHKHQDSPSPRAKRAAALAGEGTSTPLGPRPVSDMFADDSSSHHSAAAPGLQEVGPGSGHAADSAGQRPGSPRSAGSRPNARDSHEESSSGSLPSLPMGAAPARGDPGSSGSVRIGANASSAGSGTSGASGSRHASPLRSAGASSGSKGRGGTESSPALSIPDLGVESCQGERRPSSGESLGNQRAACVDAVSPRGSSRGSPAPASGSGAGSGQVASPPRSGSGSRSSGPPAAPAGGSAGWARSPPSAGDARSPRSPGAASAASGSRTAAATGPGASARSATSGVSGGLGEQLQRKVEQKRAEAAARAAAAAQQAPAAQEDAEDDDFELSGHESFPESSRGSW</sequence>
<feature type="compositionally biased region" description="Low complexity" evidence="2">
    <location>
        <begin position="1116"/>
        <end position="1134"/>
    </location>
</feature>
<feature type="compositionally biased region" description="Gly residues" evidence="2">
    <location>
        <begin position="1223"/>
        <end position="1236"/>
    </location>
</feature>
<feature type="compositionally biased region" description="Low complexity" evidence="2">
    <location>
        <begin position="1205"/>
        <end position="1216"/>
    </location>
</feature>
<feature type="compositionally biased region" description="Basic and acidic residues" evidence="2">
    <location>
        <begin position="382"/>
        <end position="391"/>
    </location>
</feature>
<feature type="compositionally biased region" description="Low complexity" evidence="2">
    <location>
        <begin position="1258"/>
        <end position="1270"/>
    </location>
</feature>
<feature type="compositionally biased region" description="Low complexity" evidence="2">
    <location>
        <begin position="408"/>
        <end position="422"/>
    </location>
</feature>
<feature type="compositionally biased region" description="Low complexity" evidence="2">
    <location>
        <begin position="1596"/>
        <end position="1610"/>
    </location>
</feature>
<reference evidence="3" key="1">
    <citation type="submission" date="2023-10" db="EMBL/GenBank/DDBJ databases">
        <authorList>
            <person name="Chen Y."/>
            <person name="Shah S."/>
            <person name="Dougan E. K."/>
            <person name="Thang M."/>
            <person name="Chan C."/>
        </authorList>
    </citation>
    <scope>NUCLEOTIDE SEQUENCE [LARGE SCALE GENOMIC DNA]</scope>
</reference>
<keyword evidence="4" id="KW-1185">Reference proteome</keyword>
<name>A0ABN9TKM5_9DINO</name>